<accession>A0ABW8ZY84</accession>
<dbReference type="PANTHER" id="PTHR43283:SF7">
    <property type="entry name" value="BETA-LACTAMASE-RELATED DOMAIN-CONTAINING PROTEIN"/>
    <property type="match status" value="1"/>
</dbReference>
<dbReference type="InterPro" id="IPR012338">
    <property type="entry name" value="Beta-lactam/transpept-like"/>
</dbReference>
<keyword evidence="2" id="KW-0378">Hydrolase</keyword>
<comment type="caution">
    <text evidence="2">The sequence shown here is derived from an EMBL/GenBank/DDBJ whole genome shotgun (WGS) entry which is preliminary data.</text>
</comment>
<evidence type="ECO:0000259" key="1">
    <source>
        <dbReference type="Pfam" id="PF00144"/>
    </source>
</evidence>
<evidence type="ECO:0000313" key="3">
    <source>
        <dbReference type="Proteomes" id="UP001629249"/>
    </source>
</evidence>
<name>A0ABW8ZY84_9BURK</name>
<dbReference type="PANTHER" id="PTHR43283">
    <property type="entry name" value="BETA-LACTAMASE-RELATED"/>
    <property type="match status" value="1"/>
</dbReference>
<dbReference type="InterPro" id="IPR001466">
    <property type="entry name" value="Beta-lactam-related"/>
</dbReference>
<dbReference type="Pfam" id="PF00144">
    <property type="entry name" value="Beta-lactamase"/>
    <property type="match status" value="1"/>
</dbReference>
<dbReference type="Gene3D" id="3.40.710.10">
    <property type="entry name" value="DD-peptidase/beta-lactamase superfamily"/>
    <property type="match status" value="1"/>
</dbReference>
<evidence type="ECO:0000313" key="2">
    <source>
        <dbReference type="EMBL" id="MFL9888217.1"/>
    </source>
</evidence>
<reference evidence="2 3" key="1">
    <citation type="journal article" date="2024" name="Chem. Sci.">
        <title>Discovery of megapolipeptins by genome mining of a Burkholderiales bacteria collection.</title>
        <authorList>
            <person name="Paulo B.S."/>
            <person name="Recchia M.J.J."/>
            <person name="Lee S."/>
            <person name="Fergusson C.H."/>
            <person name="Romanowski S.B."/>
            <person name="Hernandez A."/>
            <person name="Krull N."/>
            <person name="Liu D.Y."/>
            <person name="Cavanagh H."/>
            <person name="Bos A."/>
            <person name="Gray C.A."/>
            <person name="Murphy B.T."/>
            <person name="Linington R.G."/>
            <person name="Eustaquio A.S."/>
        </authorList>
    </citation>
    <scope>NUCLEOTIDE SEQUENCE [LARGE SCALE GENOMIC DNA]</scope>
    <source>
        <strain evidence="2 3">RL16-012-BIC-B</strain>
    </source>
</reference>
<dbReference type="Proteomes" id="UP001629249">
    <property type="component" value="Unassembled WGS sequence"/>
</dbReference>
<dbReference type="SUPFAM" id="SSF56601">
    <property type="entry name" value="beta-lactamase/transpeptidase-like"/>
    <property type="match status" value="1"/>
</dbReference>
<sequence length="395" mass="43714">MSRIIMCGAPVPAGQQVTLDNWRTTPYSQWAFRNVRRILPTAAIPVGSRATGTWPTHATELGGLTFDTPAREPWSIERMLQATSTDGFLVMQRGTIVTERYDHGLTPDAPHLVFSVTKSILGLLCGVLAERGILDVDAQVTHYLPELHGSAFDGAGVRHLLDMTVSIAFSEDYLDTRGNFLRYRRAMGWNLPLADDPIDLRRFLTELQRGEHAHGEVFHYNSPTTDVLGWVLERAGAQPLDALLSQHLWAPLGAHHEACIALDRLGAPRAAAGFCATLRDVARVAEMVRCRGVANGRQIVPGWWLDDILSNGSRPAWERSTWADFLPQGRYRSKWYITGEPSGAYMAFGIHGQSIYIDPTADVVIVKLSSQALPVDDTMDSIVLAAFRRIVQHLA</sequence>
<dbReference type="InterPro" id="IPR050789">
    <property type="entry name" value="Diverse_Enzym_Activities"/>
</dbReference>
<organism evidence="2 3">
    <name type="scientific">Paraburkholderia agricolaris</name>
    <dbReference type="NCBI Taxonomy" id="2152888"/>
    <lineage>
        <taxon>Bacteria</taxon>
        <taxon>Pseudomonadati</taxon>
        <taxon>Pseudomonadota</taxon>
        <taxon>Betaproteobacteria</taxon>
        <taxon>Burkholderiales</taxon>
        <taxon>Burkholderiaceae</taxon>
        <taxon>Paraburkholderia</taxon>
    </lineage>
</organism>
<gene>
    <name evidence="2" type="ORF">PQR66_34695</name>
</gene>
<dbReference type="EMBL" id="JAQQFN010000036">
    <property type="protein sequence ID" value="MFL9888217.1"/>
    <property type="molecule type" value="Genomic_DNA"/>
</dbReference>
<dbReference type="RefSeq" id="WP_408334140.1">
    <property type="nucleotide sequence ID" value="NZ_JAQQFH010000042.1"/>
</dbReference>
<keyword evidence="3" id="KW-1185">Reference proteome</keyword>
<proteinExistence type="predicted"/>
<feature type="domain" description="Beta-lactamase-related" evidence="1">
    <location>
        <begin position="85"/>
        <end position="380"/>
    </location>
</feature>
<protein>
    <submittedName>
        <fullName evidence="2">Serine hydrolase</fullName>
    </submittedName>
</protein>
<dbReference type="GO" id="GO:0016787">
    <property type="term" value="F:hydrolase activity"/>
    <property type="evidence" value="ECO:0007669"/>
    <property type="project" value="UniProtKB-KW"/>
</dbReference>